<evidence type="ECO:0000313" key="2">
    <source>
        <dbReference type="Proteomes" id="UP000078582"/>
    </source>
</evidence>
<protein>
    <submittedName>
        <fullName evidence="1">Uncharacterized protein</fullName>
    </submittedName>
</protein>
<organism evidence="1 2">
    <name type="scientific">Loigolactobacillus backii</name>
    <dbReference type="NCBI Taxonomy" id="375175"/>
    <lineage>
        <taxon>Bacteria</taxon>
        <taxon>Bacillati</taxon>
        <taxon>Bacillota</taxon>
        <taxon>Bacilli</taxon>
        <taxon>Lactobacillales</taxon>
        <taxon>Lactobacillaceae</taxon>
        <taxon>Loigolactobacillus</taxon>
    </lineage>
</organism>
<sequence length="270" mass="30929">MLKENEFSTDWPTLRTELTAVLPKRHVLKYALDTETIVGDLVTVVVWLGVLAWVAIMLFEGLLFGGGSGGLTDYFKVLYFIATMFVVKPIPFIWAAALVVKIGLSLRQALFRRRLLAKFQDVPATLQIGVAYSINAENAVIIRQTNLGHSFERVLETLPKEQQQQWQKITQRRIKDNFGDYKATGYDVAAIKEFIQTNFTDEFVFVAVLLQRHAKPFYWTVRQAPNAVILYFKTGKHINYVLHNFDADGAKRKGVATTMLQRLFRNKRRV</sequence>
<dbReference type="STRING" id="375175.AYR53_00765"/>
<dbReference type="KEGG" id="lbt:AYR52_00710"/>
<dbReference type="OrthoDB" id="9853859at2"/>
<gene>
    <name evidence="1" type="ORF">AYR53_00765</name>
</gene>
<dbReference type="GeneID" id="42980768"/>
<reference evidence="1 2" key="1">
    <citation type="submission" date="2016-03" db="EMBL/GenBank/DDBJ databases">
        <title>Pediococcus and Lactobacillus from brewery environment - whole genome sequencing and assembly.</title>
        <authorList>
            <person name="Behr J."/>
            <person name="Geissler A.J."/>
            <person name="Vogel R.F."/>
        </authorList>
    </citation>
    <scope>NUCLEOTIDE SEQUENCE [LARGE SCALE GENOMIC DNA]</scope>
    <source>
        <strain evidence="1 2">TMW 1.1989</strain>
    </source>
</reference>
<dbReference type="RefSeq" id="WP_068222474.1">
    <property type="nucleotide sequence ID" value="NZ_CP014623.1"/>
</dbReference>
<dbReference type="Proteomes" id="UP000078582">
    <property type="component" value="Chromosome"/>
</dbReference>
<evidence type="ECO:0000313" key="1">
    <source>
        <dbReference type="EMBL" id="ANK61415.1"/>
    </source>
</evidence>
<dbReference type="AlphaFoldDB" id="A0A192GZA0"/>
<name>A0A192GZA0_9LACO</name>
<dbReference type="EMBL" id="CP014873">
    <property type="protein sequence ID" value="ANK61415.1"/>
    <property type="molecule type" value="Genomic_DNA"/>
</dbReference>
<keyword evidence="2" id="KW-1185">Reference proteome</keyword>
<proteinExistence type="predicted"/>
<accession>A0A192GZA0</accession>